<keyword evidence="4" id="KW-1185">Reference proteome</keyword>
<feature type="compositionally biased region" description="Low complexity" evidence="1">
    <location>
        <begin position="41"/>
        <end position="50"/>
    </location>
</feature>
<evidence type="ECO:0000313" key="4">
    <source>
        <dbReference type="Proteomes" id="UP000033699"/>
    </source>
</evidence>
<dbReference type="PATRIC" id="fig|359131.3.peg.6554"/>
<organism evidence="3 4">
    <name type="scientific">Streptomyces rubellomurinus (strain ATCC 31215)</name>
    <dbReference type="NCBI Taxonomy" id="359131"/>
    <lineage>
        <taxon>Bacteria</taxon>
        <taxon>Bacillati</taxon>
        <taxon>Actinomycetota</taxon>
        <taxon>Actinomycetes</taxon>
        <taxon>Kitasatosporales</taxon>
        <taxon>Streptomycetaceae</taxon>
        <taxon>Streptomyces</taxon>
    </lineage>
</organism>
<comment type="caution">
    <text evidence="3">The sequence shown here is derived from an EMBL/GenBank/DDBJ whole genome shotgun (WGS) entry which is preliminary data.</text>
</comment>
<evidence type="ECO:0000256" key="1">
    <source>
        <dbReference type="SAM" id="MobiDB-lite"/>
    </source>
</evidence>
<feature type="signal peptide" evidence="2">
    <location>
        <begin position="1"/>
        <end position="19"/>
    </location>
</feature>
<accession>A0A0F2TAR1</accession>
<reference evidence="3 4" key="1">
    <citation type="submission" date="2015-02" db="EMBL/GenBank/DDBJ databases">
        <authorList>
            <person name="Ju K.-S."/>
            <person name="Doroghazi J.R."/>
            <person name="Metcalf W."/>
        </authorList>
    </citation>
    <scope>NUCLEOTIDE SEQUENCE [LARGE SCALE GENOMIC DNA]</scope>
    <source>
        <strain evidence="3 4">ATCC 31215</strain>
    </source>
</reference>
<feature type="compositionally biased region" description="Gly residues" evidence="1">
    <location>
        <begin position="51"/>
        <end position="61"/>
    </location>
</feature>
<evidence type="ECO:0000313" key="3">
    <source>
        <dbReference type="EMBL" id="KJS59526.1"/>
    </source>
</evidence>
<protein>
    <recommendedName>
        <fullName evidence="5">ATP/GTP-binding protein</fullName>
    </recommendedName>
</protein>
<dbReference type="Proteomes" id="UP000033699">
    <property type="component" value="Unassembled WGS sequence"/>
</dbReference>
<dbReference type="EMBL" id="JZKH01000066">
    <property type="protein sequence ID" value="KJS59526.1"/>
    <property type="molecule type" value="Genomic_DNA"/>
</dbReference>
<name>A0A0F2TAR1_STRR3</name>
<evidence type="ECO:0000256" key="2">
    <source>
        <dbReference type="SAM" id="SignalP"/>
    </source>
</evidence>
<gene>
    <name evidence="3" type="ORF">VM95_26755</name>
</gene>
<sequence>MAAALSAGLLLPGAGAATADEPPSAGAEQCYPSVICEHADSGTTTTPGSAQTGGTGSGGGGSDGPPVCGYHGKEWACHDPQLGWFNNGAGCYFNPLDQPLPEGDKAWEGHKPSEGAIYSKVCPQTDGGLGGAEFVFVENGKGAGPISPEDVARDMVYHRITYPVPEVGIAPQGTAVVNSPVWLWAKNATPLKSDPLGVAGAKVAVTSRLERVEWDVEGRKVVCATAGTPYQASYGAAKSPDCGTEFTTGSGSRKDGVFTVTVKAVYAADVVITGSVNKTFTIPGLVRVGQATTLKVAEVQVLN</sequence>
<feature type="chain" id="PRO_5002459409" description="ATP/GTP-binding protein" evidence="2">
    <location>
        <begin position="20"/>
        <end position="303"/>
    </location>
</feature>
<keyword evidence="2" id="KW-0732">Signal</keyword>
<dbReference type="AlphaFoldDB" id="A0A0F2TAR1"/>
<evidence type="ECO:0008006" key="5">
    <source>
        <dbReference type="Google" id="ProtNLM"/>
    </source>
</evidence>
<feature type="region of interest" description="Disordered" evidence="1">
    <location>
        <begin position="41"/>
        <end position="61"/>
    </location>
</feature>
<proteinExistence type="predicted"/>